<dbReference type="PANTHER" id="PTHR36432:SF4">
    <property type="entry name" value="TRANSITION STATE REGULATOR ABH-RELATED"/>
    <property type="match status" value="1"/>
</dbReference>
<accession>A0A354YWF5</accession>
<dbReference type="PROSITE" id="PS51740">
    <property type="entry name" value="SPOVT_ABRB"/>
    <property type="match status" value="1"/>
</dbReference>
<keyword evidence="1" id="KW-0238">DNA-binding</keyword>
<gene>
    <name evidence="3" type="ORF">DDZ44_07045</name>
</gene>
<reference evidence="3 4" key="1">
    <citation type="journal article" date="2018" name="Nat. Biotechnol.">
        <title>A standardized bacterial taxonomy based on genome phylogeny substantially revises the tree of life.</title>
        <authorList>
            <person name="Parks D.H."/>
            <person name="Chuvochina M."/>
            <person name="Waite D.W."/>
            <person name="Rinke C."/>
            <person name="Skarshewski A."/>
            <person name="Chaumeil P.A."/>
            <person name="Hugenholtz P."/>
        </authorList>
    </citation>
    <scope>NUCLEOTIDE SEQUENCE [LARGE SCALE GENOMIC DNA]</scope>
    <source>
        <strain evidence="3">UBA10948</strain>
    </source>
</reference>
<dbReference type="PANTHER" id="PTHR36432">
    <property type="match status" value="1"/>
</dbReference>
<organism evidence="3 4">
    <name type="scientific">Syntrophomonas wolfei</name>
    <dbReference type="NCBI Taxonomy" id="863"/>
    <lineage>
        <taxon>Bacteria</taxon>
        <taxon>Bacillati</taxon>
        <taxon>Bacillota</taxon>
        <taxon>Clostridia</taxon>
        <taxon>Eubacteriales</taxon>
        <taxon>Syntrophomonadaceae</taxon>
        <taxon>Syntrophomonas</taxon>
    </lineage>
</organism>
<feature type="domain" description="SpoVT-AbrB" evidence="2">
    <location>
        <begin position="6"/>
        <end position="51"/>
    </location>
</feature>
<dbReference type="AlphaFoldDB" id="A0A354YWF5"/>
<comment type="caution">
    <text evidence="3">The sequence shown here is derived from an EMBL/GenBank/DDBJ whole genome shotgun (WGS) entry which is preliminary data.</text>
</comment>
<sequence length="89" mass="9966">MMKSCGIVRKLDELGRLVIPVETRASMNIVAKDSVEFYVDGELIILKKYDPGCIFCGNAESVIKHKCLNICDECRRELAEEIDSDQAGQ</sequence>
<dbReference type="GO" id="GO:0003677">
    <property type="term" value="F:DNA binding"/>
    <property type="evidence" value="ECO:0007669"/>
    <property type="project" value="UniProtKB-UniRule"/>
</dbReference>
<dbReference type="InterPro" id="IPR037914">
    <property type="entry name" value="SpoVT-AbrB_sf"/>
</dbReference>
<evidence type="ECO:0000313" key="3">
    <source>
        <dbReference type="EMBL" id="HBK53673.1"/>
    </source>
</evidence>
<proteinExistence type="predicted"/>
<evidence type="ECO:0000313" key="4">
    <source>
        <dbReference type="Proteomes" id="UP000263273"/>
    </source>
</evidence>
<dbReference type="SMART" id="SM00966">
    <property type="entry name" value="SpoVT_AbrB"/>
    <property type="match status" value="1"/>
</dbReference>
<dbReference type="Pfam" id="PF04014">
    <property type="entry name" value="MazE_antitoxin"/>
    <property type="match status" value="1"/>
</dbReference>
<dbReference type="Gene3D" id="2.10.260.10">
    <property type="match status" value="1"/>
</dbReference>
<dbReference type="SUPFAM" id="SSF89447">
    <property type="entry name" value="AbrB/MazE/MraZ-like"/>
    <property type="match status" value="1"/>
</dbReference>
<name>A0A354YWF5_9FIRM</name>
<evidence type="ECO:0000256" key="1">
    <source>
        <dbReference type="PROSITE-ProRule" id="PRU01076"/>
    </source>
</evidence>
<evidence type="ECO:0000259" key="2">
    <source>
        <dbReference type="PROSITE" id="PS51740"/>
    </source>
</evidence>
<dbReference type="InterPro" id="IPR007159">
    <property type="entry name" value="SpoVT-AbrB_dom"/>
</dbReference>
<dbReference type="InterPro" id="IPR052731">
    <property type="entry name" value="B_subtilis_Trans_State_Reg"/>
</dbReference>
<dbReference type="Proteomes" id="UP000263273">
    <property type="component" value="Unassembled WGS sequence"/>
</dbReference>
<protein>
    <submittedName>
        <fullName evidence="3">AbrB family transcriptional regulator</fullName>
    </submittedName>
</protein>
<dbReference type="EMBL" id="DNZF01000155">
    <property type="protein sequence ID" value="HBK53673.1"/>
    <property type="molecule type" value="Genomic_DNA"/>
</dbReference>